<dbReference type="PRINTS" id="PR00625">
    <property type="entry name" value="JDOMAIN"/>
</dbReference>
<dbReference type="GO" id="GO:0051087">
    <property type="term" value="F:protein-folding chaperone binding"/>
    <property type="evidence" value="ECO:0007669"/>
    <property type="project" value="TreeGrafter"/>
</dbReference>
<dbReference type="PANTHER" id="PTHR44360">
    <property type="entry name" value="DNAJ HOMOLOG SUBFAMILY B MEMBER 9"/>
    <property type="match status" value="1"/>
</dbReference>
<sequence length="275" mass="32105">MKDYYQLLQIEATATQQQVRKAYYKLAQQYHPDKTTDPTQHQRFLDINEAYQILGDKEKRQIYHYRWLNFQYSPPPKPTTAAQPRQSPRPTPPRPRNTPPYPPPSYASHYRNYTVNSYREYEGLLRQVCTLALLISAILFLDYLFTTTIPGQTILVYDLNGAGHTGEKYMRIFTETASFRMREEAFLETGLQLGDVVAVQQTPLLRQVLRIEYLQNWFDVNLISIYHNFFALLLLQTALGIAGLYKDFTWPARMNFGIMAGVFTIFTLVVIFISY</sequence>
<dbReference type="AlphaFoldDB" id="A0A5N1J3D5"/>
<dbReference type="CDD" id="cd06257">
    <property type="entry name" value="DnaJ"/>
    <property type="match status" value="1"/>
</dbReference>
<feature type="region of interest" description="Disordered" evidence="2">
    <location>
        <begin position="74"/>
        <end position="106"/>
    </location>
</feature>
<dbReference type="Gene3D" id="1.10.287.110">
    <property type="entry name" value="DnaJ domain"/>
    <property type="match status" value="1"/>
</dbReference>
<evidence type="ECO:0000259" key="4">
    <source>
        <dbReference type="PROSITE" id="PS50076"/>
    </source>
</evidence>
<proteinExistence type="predicted"/>
<dbReference type="Proteomes" id="UP000326570">
    <property type="component" value="Unassembled WGS sequence"/>
</dbReference>
<evidence type="ECO:0000313" key="5">
    <source>
        <dbReference type="EMBL" id="KAA9340276.1"/>
    </source>
</evidence>
<dbReference type="SMART" id="SM00271">
    <property type="entry name" value="DnaJ"/>
    <property type="match status" value="1"/>
</dbReference>
<feature type="compositionally biased region" description="Pro residues" evidence="2">
    <location>
        <begin position="87"/>
        <end position="105"/>
    </location>
</feature>
<evidence type="ECO:0000256" key="2">
    <source>
        <dbReference type="SAM" id="MobiDB-lite"/>
    </source>
</evidence>
<evidence type="ECO:0000256" key="1">
    <source>
        <dbReference type="ARBA" id="ARBA00023186"/>
    </source>
</evidence>
<dbReference type="GO" id="GO:0051787">
    <property type="term" value="F:misfolded protein binding"/>
    <property type="evidence" value="ECO:0007669"/>
    <property type="project" value="TreeGrafter"/>
</dbReference>
<feature type="transmembrane region" description="Helical" evidence="3">
    <location>
        <begin position="225"/>
        <end position="244"/>
    </location>
</feature>
<name>A0A5N1J3D5_9BACT</name>
<organism evidence="5 6">
    <name type="scientific">Adhaeribacter soli</name>
    <dbReference type="NCBI Taxonomy" id="2607655"/>
    <lineage>
        <taxon>Bacteria</taxon>
        <taxon>Pseudomonadati</taxon>
        <taxon>Bacteroidota</taxon>
        <taxon>Cytophagia</taxon>
        <taxon>Cytophagales</taxon>
        <taxon>Hymenobacteraceae</taxon>
        <taxon>Adhaeribacter</taxon>
    </lineage>
</organism>
<dbReference type="InterPro" id="IPR051948">
    <property type="entry name" value="Hsp70_co-chaperone_J-domain"/>
</dbReference>
<reference evidence="5 6" key="1">
    <citation type="submission" date="2019-09" db="EMBL/GenBank/DDBJ databases">
        <title>Genome sequence of Adhaeribacter sp. M2.</title>
        <authorList>
            <person name="Srinivasan S."/>
        </authorList>
    </citation>
    <scope>NUCLEOTIDE SEQUENCE [LARGE SCALE GENOMIC DNA]</scope>
    <source>
        <strain evidence="5 6">M2</strain>
    </source>
</reference>
<keyword evidence="3" id="KW-0472">Membrane</keyword>
<evidence type="ECO:0000256" key="3">
    <source>
        <dbReference type="SAM" id="Phobius"/>
    </source>
</evidence>
<keyword evidence="3" id="KW-0812">Transmembrane</keyword>
<dbReference type="GO" id="GO:0036503">
    <property type="term" value="P:ERAD pathway"/>
    <property type="evidence" value="ECO:0007669"/>
    <property type="project" value="TreeGrafter"/>
</dbReference>
<protein>
    <submittedName>
        <fullName evidence="5">J domain-containing protein</fullName>
    </submittedName>
</protein>
<dbReference type="EMBL" id="VTWT01000003">
    <property type="protein sequence ID" value="KAA9340276.1"/>
    <property type="molecule type" value="Genomic_DNA"/>
</dbReference>
<dbReference type="PROSITE" id="PS50076">
    <property type="entry name" value="DNAJ_2"/>
    <property type="match status" value="1"/>
</dbReference>
<dbReference type="InterPro" id="IPR001623">
    <property type="entry name" value="DnaJ_domain"/>
</dbReference>
<keyword evidence="6" id="KW-1185">Reference proteome</keyword>
<gene>
    <name evidence="5" type="ORF">F0P94_07985</name>
</gene>
<evidence type="ECO:0000313" key="6">
    <source>
        <dbReference type="Proteomes" id="UP000326570"/>
    </source>
</evidence>
<feature type="transmembrane region" description="Helical" evidence="3">
    <location>
        <begin position="124"/>
        <end position="145"/>
    </location>
</feature>
<keyword evidence="1" id="KW-0143">Chaperone</keyword>
<feature type="domain" description="J" evidence="4">
    <location>
        <begin position="3"/>
        <end position="67"/>
    </location>
</feature>
<dbReference type="RefSeq" id="WP_150903348.1">
    <property type="nucleotide sequence ID" value="NZ_VTWT01000003.1"/>
</dbReference>
<feature type="transmembrane region" description="Helical" evidence="3">
    <location>
        <begin position="256"/>
        <end position="274"/>
    </location>
</feature>
<dbReference type="Pfam" id="PF00226">
    <property type="entry name" value="DnaJ"/>
    <property type="match status" value="1"/>
</dbReference>
<dbReference type="InterPro" id="IPR036869">
    <property type="entry name" value="J_dom_sf"/>
</dbReference>
<accession>A0A5N1J3D5</accession>
<dbReference type="PANTHER" id="PTHR44360:SF1">
    <property type="entry name" value="DNAJ HOMOLOG SUBFAMILY B MEMBER 9"/>
    <property type="match status" value="1"/>
</dbReference>
<dbReference type="SUPFAM" id="SSF46565">
    <property type="entry name" value="Chaperone J-domain"/>
    <property type="match status" value="1"/>
</dbReference>
<comment type="caution">
    <text evidence="5">The sequence shown here is derived from an EMBL/GenBank/DDBJ whole genome shotgun (WGS) entry which is preliminary data.</text>
</comment>
<keyword evidence="3" id="KW-1133">Transmembrane helix</keyword>